<organism evidence="2 3">
    <name type="scientific">Parascedosporium putredinis</name>
    <dbReference type="NCBI Taxonomy" id="1442378"/>
    <lineage>
        <taxon>Eukaryota</taxon>
        <taxon>Fungi</taxon>
        <taxon>Dikarya</taxon>
        <taxon>Ascomycota</taxon>
        <taxon>Pezizomycotina</taxon>
        <taxon>Sordariomycetes</taxon>
        <taxon>Hypocreomycetidae</taxon>
        <taxon>Microascales</taxon>
        <taxon>Microascaceae</taxon>
        <taxon>Parascedosporium</taxon>
    </lineage>
</organism>
<dbReference type="AlphaFoldDB" id="A0A9P1HB16"/>
<comment type="caution">
    <text evidence="2">The sequence shown here is derived from an EMBL/GenBank/DDBJ whole genome shotgun (WGS) entry which is preliminary data.</text>
</comment>
<dbReference type="InterPro" id="IPR000182">
    <property type="entry name" value="GNAT_dom"/>
</dbReference>
<name>A0A9P1HB16_9PEZI</name>
<evidence type="ECO:0000313" key="2">
    <source>
        <dbReference type="EMBL" id="CAI4218941.1"/>
    </source>
</evidence>
<dbReference type="InterPro" id="IPR016181">
    <property type="entry name" value="Acyl_CoA_acyltransferase"/>
</dbReference>
<feature type="domain" description="N-acetyltransferase" evidence="1">
    <location>
        <begin position="28"/>
        <end position="185"/>
    </location>
</feature>
<dbReference type="PANTHER" id="PTHR43328:SF1">
    <property type="entry name" value="N-ACETYLTRANSFERASE DOMAIN-CONTAINING PROTEIN"/>
    <property type="match status" value="1"/>
</dbReference>
<dbReference type="Proteomes" id="UP000838763">
    <property type="component" value="Unassembled WGS sequence"/>
</dbReference>
<gene>
    <name evidence="2" type="ORF">PPNO1_LOCUS8511</name>
</gene>
<dbReference type="Pfam" id="PF13302">
    <property type="entry name" value="Acetyltransf_3"/>
    <property type="match status" value="1"/>
</dbReference>
<dbReference type="PROSITE" id="PS51186">
    <property type="entry name" value="GNAT"/>
    <property type="match status" value="1"/>
</dbReference>
<reference evidence="2" key="1">
    <citation type="submission" date="2022-11" db="EMBL/GenBank/DDBJ databases">
        <authorList>
            <person name="Scott C."/>
            <person name="Bruce N."/>
        </authorList>
    </citation>
    <scope>NUCLEOTIDE SEQUENCE</scope>
</reference>
<accession>A0A9P1HB16</accession>
<dbReference type="GO" id="GO:0016747">
    <property type="term" value="F:acyltransferase activity, transferring groups other than amino-acyl groups"/>
    <property type="evidence" value="ECO:0007669"/>
    <property type="project" value="InterPro"/>
</dbReference>
<sequence>MADPIPSKASPEPILRLSKCWIRAYCQDDAGAISERADNWKIARWMRNTFPHPYTVESSLNWISRCVSASPMTHFAICDPSSNTVMGGIGVQLKDDVASITAEIGYWLGEPHWGQGIATEALVEFTKWTFANFDELIRLEALVYEGHGASCRVLEKAGYAFEGRMRKAIRKNGEVLDVLIYCTFRPGSGY</sequence>
<dbReference type="EMBL" id="CALLCH030000019">
    <property type="protein sequence ID" value="CAI4218941.1"/>
    <property type="molecule type" value="Genomic_DNA"/>
</dbReference>
<protein>
    <recommendedName>
        <fullName evidence="1">N-acetyltransferase domain-containing protein</fullName>
    </recommendedName>
</protein>
<evidence type="ECO:0000259" key="1">
    <source>
        <dbReference type="PROSITE" id="PS51186"/>
    </source>
</evidence>
<proteinExistence type="predicted"/>
<keyword evidence="3" id="KW-1185">Reference proteome</keyword>
<dbReference type="PANTHER" id="PTHR43328">
    <property type="entry name" value="ACETYLTRANSFERASE-RELATED"/>
    <property type="match status" value="1"/>
</dbReference>
<dbReference type="OrthoDB" id="630895at2759"/>
<dbReference type="SUPFAM" id="SSF55729">
    <property type="entry name" value="Acyl-CoA N-acyltransferases (Nat)"/>
    <property type="match status" value="1"/>
</dbReference>
<dbReference type="Gene3D" id="3.40.630.30">
    <property type="match status" value="1"/>
</dbReference>
<evidence type="ECO:0000313" key="3">
    <source>
        <dbReference type="Proteomes" id="UP000838763"/>
    </source>
</evidence>